<evidence type="ECO:0000259" key="2">
    <source>
        <dbReference type="Pfam" id="PF13439"/>
    </source>
</evidence>
<dbReference type="EMBL" id="QWLA01000006">
    <property type="protein sequence ID" value="RIH88983.1"/>
    <property type="molecule type" value="Genomic_DNA"/>
</dbReference>
<dbReference type="AlphaFoldDB" id="A0A399EYZ0"/>
<dbReference type="NCBIfam" id="TIGR03999">
    <property type="entry name" value="thiol_BshA"/>
    <property type="match status" value="1"/>
</dbReference>
<dbReference type="Gene3D" id="3.40.50.2000">
    <property type="entry name" value="Glycogen Phosphorylase B"/>
    <property type="match status" value="2"/>
</dbReference>
<dbReference type="PANTHER" id="PTHR45947:SF3">
    <property type="entry name" value="SULFOQUINOVOSYL TRANSFERASE SQD2"/>
    <property type="match status" value="1"/>
</dbReference>
<reference evidence="3 4" key="1">
    <citation type="submission" date="2018-08" db="EMBL/GenBank/DDBJ databases">
        <title>Meiothermus roseus NBRC 110900 genome sequencing project.</title>
        <authorList>
            <person name="Da Costa M.S."/>
            <person name="Albuquerque L."/>
            <person name="Raposo P."/>
            <person name="Froufe H.J.C."/>
            <person name="Barroso C.S."/>
            <person name="Egas C."/>
        </authorList>
    </citation>
    <scope>NUCLEOTIDE SEQUENCE [LARGE SCALE GENOMIC DNA]</scope>
    <source>
        <strain evidence="3 4">NBRC 110900</strain>
    </source>
</reference>
<keyword evidence="3" id="KW-0808">Transferase</keyword>
<keyword evidence="4" id="KW-1185">Reference proteome</keyword>
<dbReference type="Pfam" id="PF13439">
    <property type="entry name" value="Glyco_transf_4"/>
    <property type="match status" value="1"/>
</dbReference>
<dbReference type="Pfam" id="PF00534">
    <property type="entry name" value="Glycos_transf_1"/>
    <property type="match status" value="1"/>
</dbReference>
<dbReference type="PANTHER" id="PTHR45947">
    <property type="entry name" value="SULFOQUINOVOSYL TRANSFERASE SQD2"/>
    <property type="match status" value="1"/>
</dbReference>
<dbReference type="EC" id="2.4.1.-" evidence="3"/>
<proteinExistence type="predicted"/>
<name>A0A399EYZ0_9DEIN</name>
<accession>A0A399EYZ0</accession>
<dbReference type="InterPro" id="IPR050194">
    <property type="entry name" value="Glycosyltransferase_grp1"/>
</dbReference>
<dbReference type="InterPro" id="IPR028098">
    <property type="entry name" value="Glyco_trans_4-like_N"/>
</dbReference>
<keyword evidence="3" id="KW-0328">Glycosyltransferase</keyword>
<feature type="domain" description="Glycosyl transferase family 1" evidence="1">
    <location>
        <begin position="242"/>
        <end position="397"/>
    </location>
</feature>
<protein>
    <submittedName>
        <fullName evidence="3">N-acetyl-alpha-D-glucosaminyl L-malate synthase</fullName>
        <ecNumber evidence="3">2.4.1.-</ecNumber>
    </submittedName>
</protein>
<dbReference type="GO" id="GO:0016757">
    <property type="term" value="F:glycosyltransferase activity"/>
    <property type="evidence" value="ECO:0007669"/>
    <property type="project" value="UniProtKB-KW"/>
</dbReference>
<dbReference type="RefSeq" id="WP_119275938.1">
    <property type="nucleotide sequence ID" value="NZ_QWLA01000006.1"/>
</dbReference>
<feature type="domain" description="Glycosyltransferase subfamily 4-like N-terminal" evidence="2">
    <location>
        <begin position="16"/>
        <end position="226"/>
    </location>
</feature>
<evidence type="ECO:0000313" key="4">
    <source>
        <dbReference type="Proteomes" id="UP000265341"/>
    </source>
</evidence>
<dbReference type="GO" id="GO:0071793">
    <property type="term" value="P:bacillithiol biosynthetic process"/>
    <property type="evidence" value="ECO:0007669"/>
    <property type="project" value="InterPro"/>
</dbReference>
<dbReference type="InterPro" id="IPR001296">
    <property type="entry name" value="Glyco_trans_1"/>
</dbReference>
<sequence length="427" mass="46824">MESRRKIAILCHTSAGGSGVVATELAIALAGLGHQVHIVATERPFRLTDDRLAIAGDHAPAQVRDLGENPKGWGQWLKKSRESVLGWLARSGRKSGQGTLHFHQITGADYPLFKESMTILTASNALAQVVERHGIEIVHAHYAIPHATSALMAREMGLPIKVVTTLHGTDVTLLGLEPAFAYTTKHAVQESDAVTAVSRSLEQDTRRNLGIERPIHVIYNWVDTERFKPDPDPASRLKYAQPEEAILLHVSNFRPVKRPQDVIRIFATVASRRPARLLMIGNGPLRQECQELALELELAGRVQFIEFTPSIEKFMAVADVFLLPSEEESFGLVALEAMSCGVPVVASQAGGLPEVVVEGESGHLLPVGHTEAMAEAVLGLLADPQHKADMGRAARERAVQHFRPERILPRYLEVYQSVLEGEKLAWA</sequence>
<evidence type="ECO:0000259" key="1">
    <source>
        <dbReference type="Pfam" id="PF00534"/>
    </source>
</evidence>
<dbReference type="Proteomes" id="UP000265341">
    <property type="component" value="Unassembled WGS sequence"/>
</dbReference>
<organism evidence="3 4">
    <name type="scientific">Calidithermus roseus</name>
    <dbReference type="NCBI Taxonomy" id="1644118"/>
    <lineage>
        <taxon>Bacteria</taxon>
        <taxon>Thermotogati</taxon>
        <taxon>Deinococcota</taxon>
        <taxon>Deinococci</taxon>
        <taxon>Thermales</taxon>
        <taxon>Thermaceae</taxon>
        <taxon>Calidithermus</taxon>
    </lineage>
</organism>
<evidence type="ECO:0000313" key="3">
    <source>
        <dbReference type="EMBL" id="RIH88983.1"/>
    </source>
</evidence>
<dbReference type="InterPro" id="IPR023881">
    <property type="entry name" value="Thiol_BshA"/>
</dbReference>
<dbReference type="SUPFAM" id="SSF53756">
    <property type="entry name" value="UDP-Glycosyltransferase/glycogen phosphorylase"/>
    <property type="match status" value="1"/>
</dbReference>
<dbReference type="OrthoDB" id="9810929at2"/>
<comment type="caution">
    <text evidence="3">The sequence shown here is derived from an EMBL/GenBank/DDBJ whole genome shotgun (WGS) entry which is preliminary data.</text>
</comment>
<gene>
    <name evidence="3" type="primary">bshA_1</name>
    <name evidence="3" type="ORF">Mrose_00590</name>
</gene>